<evidence type="ECO:0008006" key="3">
    <source>
        <dbReference type="Google" id="ProtNLM"/>
    </source>
</evidence>
<keyword evidence="2" id="KW-1185">Reference proteome</keyword>
<dbReference type="EMBL" id="CP054143">
    <property type="protein sequence ID" value="QKJ65248.1"/>
    <property type="molecule type" value="Genomic_DNA"/>
</dbReference>
<protein>
    <recommendedName>
        <fullName evidence="3">Phage virion morphogenesis protein</fullName>
    </recommendedName>
</protein>
<sequence length="194" mass="21703">MLKQLGADIQSPTPFTQRGIAVKPSSKRNLIATVGWLPKQAEYMRYQIQGGARGPRKTALLMPGKSTRRNQYGNATNNFIKRIRAELASQAGFTGPRRNQLQQFRSKNGKVKQFAAAEADRLFVGQPVGYDGGAGIWRRINKGNRPRIVQVFSFRDEAKYTPSYRMPQGIDRDAQEIFIDEFKKALAAAVASAR</sequence>
<evidence type="ECO:0000313" key="2">
    <source>
        <dbReference type="Proteomes" id="UP000504844"/>
    </source>
</evidence>
<dbReference type="KEGG" id="dee:HQN60_00010"/>
<name>A0A6M8SLX2_9NEIS</name>
<accession>A0A6M8SLX2</accession>
<dbReference type="Proteomes" id="UP000504844">
    <property type="component" value="Chromosome"/>
</dbReference>
<reference evidence="1 2" key="1">
    <citation type="submission" date="2020-05" db="EMBL/GenBank/DDBJ databases">
        <title>Complete genome sequence of Deefgea sp. D17.</title>
        <authorList>
            <person name="Bae J.-W."/>
            <person name="Han J.E."/>
        </authorList>
    </citation>
    <scope>NUCLEOTIDE SEQUENCE [LARGE SCALE GENOMIC DNA]</scope>
    <source>
        <strain evidence="1 2">D17</strain>
    </source>
</reference>
<dbReference type="AlphaFoldDB" id="A0A6M8SLX2"/>
<proteinExistence type="predicted"/>
<evidence type="ECO:0000313" key="1">
    <source>
        <dbReference type="EMBL" id="QKJ65248.1"/>
    </source>
</evidence>
<dbReference type="RefSeq" id="WP_173531758.1">
    <property type="nucleotide sequence ID" value="NZ_CP054143.1"/>
</dbReference>
<organism evidence="1 2">
    <name type="scientific">Deefgea piscis</name>
    <dbReference type="NCBI Taxonomy" id="2739061"/>
    <lineage>
        <taxon>Bacteria</taxon>
        <taxon>Pseudomonadati</taxon>
        <taxon>Pseudomonadota</taxon>
        <taxon>Betaproteobacteria</taxon>
        <taxon>Neisseriales</taxon>
        <taxon>Chitinibacteraceae</taxon>
        <taxon>Deefgea</taxon>
    </lineage>
</organism>
<gene>
    <name evidence="1" type="ORF">HQN60_00010</name>
</gene>